<keyword evidence="3" id="KW-1185">Reference proteome</keyword>
<dbReference type="GO" id="GO:0006355">
    <property type="term" value="P:regulation of DNA-templated transcription"/>
    <property type="evidence" value="ECO:0007669"/>
    <property type="project" value="InterPro"/>
</dbReference>
<dbReference type="Gene3D" id="1.10.10.10">
    <property type="entry name" value="Winged helix-like DNA-binding domain superfamily/Winged helix DNA-binding domain"/>
    <property type="match status" value="1"/>
</dbReference>
<dbReference type="InterPro" id="IPR000073">
    <property type="entry name" value="AB_hydrolase_1"/>
</dbReference>
<accession>A0A2R8C4S8</accession>
<evidence type="ECO:0000313" key="3">
    <source>
        <dbReference type="Proteomes" id="UP000244898"/>
    </source>
</evidence>
<name>A0A2R8C4S8_9RHOB</name>
<dbReference type="Proteomes" id="UP000244898">
    <property type="component" value="Unassembled WGS sequence"/>
</dbReference>
<dbReference type="SUPFAM" id="SSF46894">
    <property type="entry name" value="C-terminal effector domain of the bipartite response regulators"/>
    <property type="match status" value="1"/>
</dbReference>
<dbReference type="EMBL" id="ONZG01000002">
    <property type="protein sequence ID" value="SPJ27428.1"/>
    <property type="molecule type" value="Genomic_DNA"/>
</dbReference>
<reference evidence="3" key="1">
    <citation type="submission" date="2018-03" db="EMBL/GenBank/DDBJ databases">
        <authorList>
            <person name="Rodrigo-Torres L."/>
            <person name="Arahal R. D."/>
            <person name="Lucena T."/>
        </authorList>
    </citation>
    <scope>NUCLEOTIDE SEQUENCE [LARGE SCALE GENOMIC DNA]</scope>
    <source>
        <strain evidence="3">CECT 7615</strain>
    </source>
</reference>
<dbReference type="SMART" id="SM00421">
    <property type="entry name" value="HTH_LUXR"/>
    <property type="match status" value="1"/>
</dbReference>
<gene>
    <name evidence="2" type="ORF">TRM7615_00917</name>
</gene>
<evidence type="ECO:0000259" key="1">
    <source>
        <dbReference type="SMART" id="SM00421"/>
    </source>
</evidence>
<dbReference type="GO" id="GO:0003677">
    <property type="term" value="F:DNA binding"/>
    <property type="evidence" value="ECO:0007669"/>
    <property type="project" value="InterPro"/>
</dbReference>
<dbReference type="InterPro" id="IPR016032">
    <property type="entry name" value="Sig_transdc_resp-reg_C-effctor"/>
</dbReference>
<dbReference type="Gene3D" id="3.40.50.1820">
    <property type="entry name" value="alpha/beta hydrolase"/>
    <property type="match status" value="1"/>
</dbReference>
<evidence type="ECO:0000313" key="2">
    <source>
        <dbReference type="EMBL" id="SPJ27428.1"/>
    </source>
</evidence>
<organism evidence="2 3">
    <name type="scientific">Falsiruegeria mediterranea M17</name>
    <dbReference type="NCBI Taxonomy" id="1200281"/>
    <lineage>
        <taxon>Bacteria</taxon>
        <taxon>Pseudomonadati</taxon>
        <taxon>Pseudomonadota</taxon>
        <taxon>Alphaproteobacteria</taxon>
        <taxon>Rhodobacterales</taxon>
        <taxon>Roseobacteraceae</taxon>
        <taxon>Falsiruegeria</taxon>
    </lineage>
</organism>
<dbReference type="InterPro" id="IPR000792">
    <property type="entry name" value="Tscrpt_reg_LuxR_C"/>
</dbReference>
<dbReference type="PANTHER" id="PTHR43689">
    <property type="entry name" value="HYDROLASE"/>
    <property type="match status" value="1"/>
</dbReference>
<dbReference type="Pfam" id="PF12697">
    <property type="entry name" value="Abhydrolase_6"/>
    <property type="match status" value="1"/>
</dbReference>
<dbReference type="SUPFAM" id="SSF53474">
    <property type="entry name" value="alpha/beta-Hydrolases"/>
    <property type="match status" value="1"/>
</dbReference>
<dbReference type="PANTHER" id="PTHR43689:SF8">
    <property type="entry name" value="ALPHA_BETA-HYDROLASES SUPERFAMILY PROTEIN"/>
    <property type="match status" value="1"/>
</dbReference>
<feature type="domain" description="HTH luxR-type" evidence="1">
    <location>
        <begin position="201"/>
        <end position="258"/>
    </location>
</feature>
<dbReference type="InterPro" id="IPR029058">
    <property type="entry name" value="AB_hydrolase_fold"/>
</dbReference>
<proteinExistence type="predicted"/>
<dbReference type="InterPro" id="IPR036388">
    <property type="entry name" value="WH-like_DNA-bd_sf"/>
</dbReference>
<sequence>MNHTGEITRDQVIAAIYETVLRPELYEAFMEAWEEHITQILSEPKVALRLDGRDVQGGIEIDPELQAHFTRAHDILNQIGRKVPKTALQDRIAALDGFAVLATPDGRILAQGKGTDEFLKQSTRLDALNDRLTAGSVSMLDDLQRAAQGGNGASDAAVLTTDSTPRHLIARIAEDNGELRLVIEGLSYRWTGEAEQLLVTSFGLSRAEVEVVRNLMAGRSLREMAALSDRSEHTVRNQAKSVLAKTGAPGQVDLIRLVAFLVGNEGPSMADHPGAVELHSELRPMETGLQMQLFQCGDPDGYPVIYLHGMLDGMAPLYYLQTQGLLRGYRVIAPVRPGYGQSETVGSPEEALNSGVAHINELIACMGLKQPVILGHMAGALHGHVACNSLQGRVRGMVAVAGGGPVLRMKQISKMAPRQRVMAYTARFAPALLPFFVRAGIALVDSDDVPKFMDTLYKPGSHERHVVDRLGLAELMYAGYRFAAQAGAAGFTADGHLMVRNWLPMIQGTTTPIYHLHGELDPVIPACATQQFVSGYDNMSIRLFQDTGQFLIYERPEAVLTAIDDLAMLGVG</sequence>
<protein>
    <recommendedName>
        <fullName evidence="1">HTH luxR-type domain-containing protein</fullName>
    </recommendedName>
</protein>
<dbReference type="AlphaFoldDB" id="A0A2R8C4S8"/>